<dbReference type="AlphaFoldDB" id="A0AAE1NS49"/>
<dbReference type="Proteomes" id="UP001292094">
    <property type="component" value="Unassembled WGS sequence"/>
</dbReference>
<evidence type="ECO:0000313" key="2">
    <source>
        <dbReference type="EMBL" id="KAK4304719.1"/>
    </source>
</evidence>
<reference evidence="1" key="1">
    <citation type="submission" date="2023-11" db="EMBL/GenBank/DDBJ databases">
        <title>Genome assemblies of two species of porcelain crab, Petrolisthes cinctipes and Petrolisthes manimaculis (Anomura: Porcellanidae).</title>
        <authorList>
            <person name="Angst P."/>
        </authorList>
    </citation>
    <scope>NUCLEOTIDE SEQUENCE</scope>
    <source>
        <strain evidence="1">PB745_02</strain>
        <tissue evidence="1">Gill</tissue>
    </source>
</reference>
<evidence type="ECO:0000313" key="1">
    <source>
        <dbReference type="EMBL" id="KAK4294190.1"/>
    </source>
</evidence>
<protein>
    <submittedName>
        <fullName evidence="1">Uncharacterized protein</fullName>
    </submittedName>
</protein>
<gene>
    <name evidence="2" type="ORF">Pmani_023349</name>
    <name evidence="1" type="ORF">Pmani_033167</name>
</gene>
<organism evidence="1 3">
    <name type="scientific">Petrolisthes manimaculis</name>
    <dbReference type="NCBI Taxonomy" id="1843537"/>
    <lineage>
        <taxon>Eukaryota</taxon>
        <taxon>Metazoa</taxon>
        <taxon>Ecdysozoa</taxon>
        <taxon>Arthropoda</taxon>
        <taxon>Crustacea</taxon>
        <taxon>Multicrustacea</taxon>
        <taxon>Malacostraca</taxon>
        <taxon>Eumalacostraca</taxon>
        <taxon>Eucarida</taxon>
        <taxon>Decapoda</taxon>
        <taxon>Pleocyemata</taxon>
        <taxon>Anomura</taxon>
        <taxon>Galatheoidea</taxon>
        <taxon>Porcellanidae</taxon>
        <taxon>Petrolisthes</taxon>
    </lineage>
</organism>
<accession>A0AAE1NS49</accession>
<dbReference type="EMBL" id="JAWZYT010002395">
    <property type="protein sequence ID" value="KAK4304719.1"/>
    <property type="molecule type" value="Genomic_DNA"/>
</dbReference>
<comment type="caution">
    <text evidence="1">The sequence shown here is derived from an EMBL/GenBank/DDBJ whole genome shotgun (WGS) entry which is preliminary data.</text>
</comment>
<proteinExistence type="predicted"/>
<evidence type="ECO:0000313" key="3">
    <source>
        <dbReference type="Proteomes" id="UP001292094"/>
    </source>
</evidence>
<dbReference type="EMBL" id="JAWZYT010004344">
    <property type="protein sequence ID" value="KAK4294190.1"/>
    <property type="molecule type" value="Genomic_DNA"/>
</dbReference>
<keyword evidence="3" id="KW-1185">Reference proteome</keyword>
<name>A0AAE1NS49_9EUCA</name>
<sequence length="76" mass="8529">MNVGYIPTFGKLSLHLASTLPYPLAANCELKLTHRVSDYSVQRMRSTGSTAQLRRVRKTPEPNCFSITSDDSTLER</sequence>